<dbReference type="InterPro" id="IPR000531">
    <property type="entry name" value="Beta-barrel_TonB"/>
</dbReference>
<accession>A0ABS5EY78</accession>
<evidence type="ECO:0000256" key="11">
    <source>
        <dbReference type="ARBA" id="ARBA00023136"/>
    </source>
</evidence>
<keyword evidence="9" id="KW-0406">Ion transport</keyword>
<evidence type="ECO:0000259" key="17">
    <source>
        <dbReference type="SMART" id="SM00965"/>
    </source>
</evidence>
<evidence type="ECO:0000313" key="19">
    <source>
        <dbReference type="Proteomes" id="UP001196870"/>
    </source>
</evidence>
<dbReference type="NCBIfam" id="TIGR01783">
    <property type="entry name" value="TonB-siderophor"/>
    <property type="match status" value="1"/>
</dbReference>
<evidence type="ECO:0000256" key="2">
    <source>
        <dbReference type="ARBA" id="ARBA00009810"/>
    </source>
</evidence>
<dbReference type="PANTHER" id="PTHR32552">
    <property type="entry name" value="FERRICHROME IRON RECEPTOR-RELATED"/>
    <property type="match status" value="1"/>
</dbReference>
<keyword evidence="19" id="KW-1185">Reference proteome</keyword>
<dbReference type="PROSITE" id="PS52016">
    <property type="entry name" value="TONB_DEPENDENT_REC_3"/>
    <property type="match status" value="1"/>
</dbReference>
<keyword evidence="5" id="KW-0410">Iron transport</keyword>
<evidence type="ECO:0000256" key="12">
    <source>
        <dbReference type="ARBA" id="ARBA00023170"/>
    </source>
</evidence>
<name>A0ABS5EY78_9PROT</name>
<keyword evidence="4 14" id="KW-1134">Transmembrane beta strand</keyword>
<sequence>MTAQISTRRIAAASLFGWLIGAATLLAAGSLPDLAQPAPGTRPAQAAAGQGIRVDIPAQPLPQALAALSAATGLHVLYTGDRPFGVTSRAVSGSMTAEQALQRLLAGTGLSYSFTNANTVTLVPAPPAPSSDAGPTTLPEIDVTAGQQRGWSPARGYLPEVSATGTRTDTPPLETPQSIVTVTREQMQAQAVQEVGAALRYAPGVAAEPFGVSDPRSDWVRARGFELPQYLDGLRLPSLTYAPQPRTELWGLERIEVLLGPASALYGQVPPGGMMNMISRRPPAEPTHEIQLQTGSYGRLQGSFDLGGPIDPEGRFLYRFTGLVRDADTQTDELRDRRLFLAPSITWRPTADTSLTLLANILRDRNGMAQFLPAQGTLLGNPFGRIPSNRFLGEPDFNRANRTQYGIGYAFEHRFNDTWTVRQNLRYSAVDLAIDTVYALGLAEDLRSVNRAAVGIREQGRSFGVDNQVQADFATGPLRHRVLFGLDYQRITDDLRFSMGSAPSIDAFAPVYGQPFSRSLALLRSTVQDQNQFGVYLQDQIRLDRWVLTLSGRHDWVDTETRDRVGGTRVNQNDTAFSGRVGLNYVFDFGLAPYVSYARSFQPVTGTTAGGTPFRPSEGEQYEIGIKYQPPGTRSFASLALYQTTQRNVLTPDSQNPNFNVQTGEARVRGVELAATASLDRGLNLTASYTYADSEVTRSNGADLGKQLAQVPRHQASLWLDQGFSEGLLAGLGLGAGVRVVGAAYGDAANSFRASSATLVDAAIRYDLGQIGQPLQGMQLALNVSNLFDKDYVASCTSIASCYYGNRRLVLVSLGYRW</sequence>
<evidence type="ECO:0000256" key="3">
    <source>
        <dbReference type="ARBA" id="ARBA00022448"/>
    </source>
</evidence>
<dbReference type="PANTHER" id="PTHR32552:SF68">
    <property type="entry name" value="FERRICHROME OUTER MEMBRANE TRANSPORTER_PHAGE RECEPTOR"/>
    <property type="match status" value="1"/>
</dbReference>
<feature type="region of interest" description="Disordered" evidence="16">
    <location>
        <begin position="152"/>
        <end position="174"/>
    </location>
</feature>
<evidence type="ECO:0000256" key="6">
    <source>
        <dbReference type="ARBA" id="ARBA00022692"/>
    </source>
</evidence>
<evidence type="ECO:0000256" key="10">
    <source>
        <dbReference type="ARBA" id="ARBA00023077"/>
    </source>
</evidence>
<dbReference type="SMART" id="SM00965">
    <property type="entry name" value="STN"/>
    <property type="match status" value="1"/>
</dbReference>
<keyword evidence="12 18" id="KW-0675">Receptor</keyword>
<feature type="domain" description="Secretin/TonB short N-terminal" evidence="17">
    <location>
        <begin position="74"/>
        <end position="125"/>
    </location>
</feature>
<keyword evidence="7" id="KW-0732">Signal</keyword>
<comment type="caution">
    <text evidence="18">The sequence shown here is derived from an EMBL/GenBank/DDBJ whole genome shotgun (WGS) entry which is preliminary data.</text>
</comment>
<dbReference type="InterPro" id="IPR011662">
    <property type="entry name" value="Secretin/TonB_short_N"/>
</dbReference>
<dbReference type="InterPro" id="IPR037066">
    <property type="entry name" value="Plug_dom_sf"/>
</dbReference>
<comment type="similarity">
    <text evidence="2 14 15">Belongs to the TonB-dependent receptor family.</text>
</comment>
<evidence type="ECO:0000256" key="9">
    <source>
        <dbReference type="ARBA" id="ARBA00023065"/>
    </source>
</evidence>
<dbReference type="RefSeq" id="WP_246526522.1">
    <property type="nucleotide sequence ID" value="NZ_JAAGBB010000013.1"/>
</dbReference>
<reference evidence="19" key="1">
    <citation type="journal article" date="2021" name="Syst. Appl. Microbiol.">
        <title>Roseomonas hellenica sp. nov., isolated from roots of wild-growing Alkanna tinctoria.</title>
        <authorList>
            <person name="Rat A."/>
            <person name="Naranjo H.D."/>
            <person name="Lebbe L."/>
            <person name="Cnockaert M."/>
            <person name="Krigas N."/>
            <person name="Grigoriadou K."/>
            <person name="Maloupa E."/>
            <person name="Willems A."/>
        </authorList>
    </citation>
    <scope>NUCLEOTIDE SEQUENCE [LARGE SCALE GENOMIC DNA]</scope>
    <source>
        <strain evidence="19">LMG 31523</strain>
    </source>
</reference>
<dbReference type="Pfam" id="PF00593">
    <property type="entry name" value="TonB_dep_Rec_b-barrel"/>
    <property type="match status" value="1"/>
</dbReference>
<keyword evidence="3 14" id="KW-0813">Transport</keyword>
<protein>
    <submittedName>
        <fullName evidence="18">TonB-dependent siderophore receptor</fullName>
    </submittedName>
</protein>
<evidence type="ECO:0000256" key="1">
    <source>
        <dbReference type="ARBA" id="ARBA00004571"/>
    </source>
</evidence>
<keyword evidence="11 14" id="KW-0472">Membrane</keyword>
<keyword evidence="8" id="KW-0408">Iron</keyword>
<dbReference type="Pfam" id="PF07660">
    <property type="entry name" value="STN"/>
    <property type="match status" value="1"/>
</dbReference>
<dbReference type="Gene3D" id="2.170.130.10">
    <property type="entry name" value="TonB-dependent receptor, plug domain"/>
    <property type="match status" value="1"/>
</dbReference>
<evidence type="ECO:0000256" key="7">
    <source>
        <dbReference type="ARBA" id="ARBA00022729"/>
    </source>
</evidence>
<evidence type="ECO:0000256" key="8">
    <source>
        <dbReference type="ARBA" id="ARBA00023004"/>
    </source>
</evidence>
<evidence type="ECO:0000256" key="4">
    <source>
        <dbReference type="ARBA" id="ARBA00022452"/>
    </source>
</evidence>
<dbReference type="Proteomes" id="UP001196870">
    <property type="component" value="Unassembled WGS sequence"/>
</dbReference>
<proteinExistence type="inferred from homology"/>
<dbReference type="InterPro" id="IPR036942">
    <property type="entry name" value="Beta-barrel_TonB_sf"/>
</dbReference>
<evidence type="ECO:0000313" key="18">
    <source>
        <dbReference type="EMBL" id="MBR0665236.1"/>
    </source>
</evidence>
<dbReference type="EMBL" id="JAAGBB010000013">
    <property type="protein sequence ID" value="MBR0665236.1"/>
    <property type="molecule type" value="Genomic_DNA"/>
</dbReference>
<gene>
    <name evidence="18" type="ORF">GXW71_12800</name>
</gene>
<organism evidence="18 19">
    <name type="scientific">Plastoroseomonas hellenica</name>
    <dbReference type="NCBI Taxonomy" id="2687306"/>
    <lineage>
        <taxon>Bacteria</taxon>
        <taxon>Pseudomonadati</taxon>
        <taxon>Pseudomonadota</taxon>
        <taxon>Alphaproteobacteria</taxon>
        <taxon>Acetobacterales</taxon>
        <taxon>Acetobacteraceae</taxon>
        <taxon>Plastoroseomonas</taxon>
    </lineage>
</organism>
<dbReference type="Pfam" id="PF07715">
    <property type="entry name" value="Plug"/>
    <property type="match status" value="1"/>
</dbReference>
<evidence type="ECO:0000256" key="16">
    <source>
        <dbReference type="SAM" id="MobiDB-lite"/>
    </source>
</evidence>
<dbReference type="InterPro" id="IPR039426">
    <property type="entry name" value="TonB-dep_rcpt-like"/>
</dbReference>
<evidence type="ECO:0000256" key="5">
    <source>
        <dbReference type="ARBA" id="ARBA00022496"/>
    </source>
</evidence>
<keyword evidence="6 14" id="KW-0812">Transmembrane</keyword>
<dbReference type="Gene3D" id="3.55.50.30">
    <property type="match status" value="1"/>
</dbReference>
<dbReference type="InterPro" id="IPR010105">
    <property type="entry name" value="TonB_sidphr_rcpt"/>
</dbReference>
<keyword evidence="13 14" id="KW-0998">Cell outer membrane</keyword>
<dbReference type="InterPro" id="IPR012910">
    <property type="entry name" value="Plug_dom"/>
</dbReference>
<comment type="subcellular location">
    <subcellularLocation>
        <location evidence="1 14">Cell outer membrane</location>
        <topology evidence="1 14">Multi-pass membrane protein</topology>
    </subcellularLocation>
</comment>
<evidence type="ECO:0000256" key="15">
    <source>
        <dbReference type="RuleBase" id="RU003357"/>
    </source>
</evidence>
<dbReference type="Gene3D" id="2.40.170.20">
    <property type="entry name" value="TonB-dependent receptor, beta-barrel domain"/>
    <property type="match status" value="1"/>
</dbReference>
<dbReference type="SUPFAM" id="SSF56935">
    <property type="entry name" value="Porins"/>
    <property type="match status" value="1"/>
</dbReference>
<keyword evidence="10 15" id="KW-0798">TonB box</keyword>
<evidence type="ECO:0000256" key="14">
    <source>
        <dbReference type="PROSITE-ProRule" id="PRU01360"/>
    </source>
</evidence>
<dbReference type="CDD" id="cd01347">
    <property type="entry name" value="ligand_gated_channel"/>
    <property type="match status" value="1"/>
</dbReference>
<feature type="compositionally biased region" description="Polar residues" evidence="16">
    <location>
        <begin position="163"/>
        <end position="174"/>
    </location>
</feature>
<evidence type="ECO:0000256" key="13">
    <source>
        <dbReference type="ARBA" id="ARBA00023237"/>
    </source>
</evidence>